<dbReference type="PROSITE" id="PS00086">
    <property type="entry name" value="CYTOCHROME_P450"/>
    <property type="match status" value="1"/>
</dbReference>
<sequence>MDGLTEVTLWDGRRAWVATRIDYVRRLLADRRFSAVWDHPGMPTISEGTSAPTPTRSSLLRMDDPEHARLRRMIARDFTARRAREMRPRIEEVCGGLLDAMARREPPVDLVAAYAQALPSLIACEILGVPTEDSDFFQSRVRGMMTPNASREDTLAAGRDLMGYLGELVGRKRGVPGEDTYSRLANTYLANGELTESECVTMAVLLLVGSYDTTASMITMGYLALAAHPDQLALVRDSEDPAFVGNAVENLLRYMTVIENNLNRVALDDVEIDGHLIRAGEGVVFNIPAANRDPRAFPAAGVLDVSRVEPQEHLSFGAGPHVCLGRHLARVELQVALPMLLRRFPTLRPVEKISDVRLRENPIIVSAVELPVTWQEATAS</sequence>
<evidence type="ECO:0000256" key="1">
    <source>
        <dbReference type="ARBA" id="ARBA00010617"/>
    </source>
</evidence>
<dbReference type="RefSeq" id="WP_349300588.1">
    <property type="nucleotide sequence ID" value="NZ_JBEDNQ010000011.1"/>
</dbReference>
<comment type="caution">
    <text evidence="3">The sequence shown here is derived from an EMBL/GenBank/DDBJ whole genome shotgun (WGS) entry which is preliminary data.</text>
</comment>
<accession>A0ABV1KGD0</accession>
<dbReference type="InterPro" id="IPR001128">
    <property type="entry name" value="Cyt_P450"/>
</dbReference>
<proteinExistence type="inferred from homology"/>
<dbReference type="InterPro" id="IPR002397">
    <property type="entry name" value="Cyt_P450_B"/>
</dbReference>
<organism evidence="3 4">
    <name type="scientific">Pseudonocardia nematodicida</name>
    <dbReference type="NCBI Taxonomy" id="1206997"/>
    <lineage>
        <taxon>Bacteria</taxon>
        <taxon>Bacillati</taxon>
        <taxon>Actinomycetota</taxon>
        <taxon>Actinomycetes</taxon>
        <taxon>Pseudonocardiales</taxon>
        <taxon>Pseudonocardiaceae</taxon>
        <taxon>Pseudonocardia</taxon>
    </lineage>
</organism>
<keyword evidence="2" id="KW-0408">Iron</keyword>
<dbReference type="PANTHER" id="PTHR46696:SF1">
    <property type="entry name" value="CYTOCHROME P450 YJIB-RELATED"/>
    <property type="match status" value="1"/>
</dbReference>
<dbReference type="CDD" id="cd11030">
    <property type="entry name" value="CYP105-like"/>
    <property type="match status" value="1"/>
</dbReference>
<dbReference type="PANTHER" id="PTHR46696">
    <property type="entry name" value="P450, PUTATIVE (EUROFUNG)-RELATED"/>
    <property type="match status" value="1"/>
</dbReference>
<reference evidence="3 4" key="1">
    <citation type="submission" date="2024-03" db="EMBL/GenBank/DDBJ databases">
        <title>Draft genome sequence of Pseudonocardia nematodicida JCM 31783.</title>
        <authorList>
            <person name="Butdee W."/>
            <person name="Duangmal K."/>
        </authorList>
    </citation>
    <scope>NUCLEOTIDE SEQUENCE [LARGE SCALE GENOMIC DNA]</scope>
    <source>
        <strain evidence="3 4">JCM 31783</strain>
    </source>
</reference>
<keyword evidence="2" id="KW-0503">Monooxygenase</keyword>
<dbReference type="EMBL" id="JBEDNQ010000011">
    <property type="protein sequence ID" value="MEQ3553514.1"/>
    <property type="molecule type" value="Genomic_DNA"/>
</dbReference>
<dbReference type="Pfam" id="PF00067">
    <property type="entry name" value="p450"/>
    <property type="match status" value="1"/>
</dbReference>
<dbReference type="PRINTS" id="PR00385">
    <property type="entry name" value="P450"/>
</dbReference>
<evidence type="ECO:0000313" key="3">
    <source>
        <dbReference type="EMBL" id="MEQ3553514.1"/>
    </source>
</evidence>
<dbReference type="InterPro" id="IPR017972">
    <property type="entry name" value="Cyt_P450_CS"/>
</dbReference>
<comment type="similarity">
    <text evidence="1 2">Belongs to the cytochrome P450 family.</text>
</comment>
<dbReference type="Gene3D" id="1.10.630.10">
    <property type="entry name" value="Cytochrome P450"/>
    <property type="match status" value="1"/>
</dbReference>
<dbReference type="PRINTS" id="PR00359">
    <property type="entry name" value="BP450"/>
</dbReference>
<gene>
    <name evidence="3" type="ORF">WIS52_23835</name>
</gene>
<keyword evidence="2" id="KW-0349">Heme</keyword>
<protein>
    <submittedName>
        <fullName evidence="3">Cytochrome P450</fullName>
    </submittedName>
</protein>
<evidence type="ECO:0000256" key="2">
    <source>
        <dbReference type="RuleBase" id="RU000461"/>
    </source>
</evidence>
<dbReference type="SUPFAM" id="SSF48264">
    <property type="entry name" value="Cytochrome P450"/>
    <property type="match status" value="1"/>
</dbReference>
<dbReference type="InterPro" id="IPR036396">
    <property type="entry name" value="Cyt_P450_sf"/>
</dbReference>
<keyword evidence="2" id="KW-0479">Metal-binding</keyword>
<name>A0ABV1KGD0_9PSEU</name>
<keyword evidence="2" id="KW-0560">Oxidoreductase</keyword>
<keyword evidence="4" id="KW-1185">Reference proteome</keyword>
<evidence type="ECO:0000313" key="4">
    <source>
        <dbReference type="Proteomes" id="UP001494902"/>
    </source>
</evidence>
<dbReference type="Proteomes" id="UP001494902">
    <property type="component" value="Unassembled WGS sequence"/>
</dbReference>